<dbReference type="InterPro" id="IPR036928">
    <property type="entry name" value="AS_sf"/>
</dbReference>
<dbReference type="EMBL" id="LN868938">
    <property type="protein sequence ID" value="CRY78463.1"/>
    <property type="molecule type" value="Genomic_DNA"/>
</dbReference>
<evidence type="ECO:0000259" key="2">
    <source>
        <dbReference type="Pfam" id="PF01425"/>
    </source>
</evidence>
<dbReference type="PANTHER" id="PTHR11895:SF151">
    <property type="entry name" value="GLUTAMYL-TRNA(GLN) AMIDOTRANSFERASE SUBUNIT A"/>
    <property type="match status" value="1"/>
</dbReference>
<dbReference type="SUPFAM" id="SSF75304">
    <property type="entry name" value="Amidase signature (AS) enzymes"/>
    <property type="match status" value="1"/>
</dbReference>
<dbReference type="InterPro" id="IPR023631">
    <property type="entry name" value="Amidase_dom"/>
</dbReference>
<feature type="compositionally biased region" description="Low complexity" evidence="1">
    <location>
        <begin position="517"/>
        <end position="526"/>
    </location>
</feature>
<dbReference type="InterPro" id="IPR000120">
    <property type="entry name" value="Amidase"/>
</dbReference>
<organism evidence="3 4">
    <name type="scientific">Nocardia farcinica</name>
    <dbReference type="NCBI Taxonomy" id="37329"/>
    <lineage>
        <taxon>Bacteria</taxon>
        <taxon>Bacillati</taxon>
        <taxon>Actinomycetota</taxon>
        <taxon>Actinomycetes</taxon>
        <taxon>Mycobacteriales</taxon>
        <taxon>Nocardiaceae</taxon>
        <taxon>Nocardia</taxon>
    </lineage>
</organism>
<reference evidence="4" key="1">
    <citation type="submission" date="2015-03" db="EMBL/GenBank/DDBJ databases">
        <authorList>
            <consortium name="Pathogen Informatics"/>
        </authorList>
    </citation>
    <scope>NUCLEOTIDE SEQUENCE [LARGE SCALE GENOMIC DNA]</scope>
    <source>
        <strain evidence="4">NCTC11134</strain>
    </source>
</reference>
<dbReference type="EC" id="6.3.5.-" evidence="3"/>
<dbReference type="RefSeq" id="WP_229434913.1">
    <property type="nucleotide sequence ID" value="NZ_LN868938.1"/>
</dbReference>
<evidence type="ECO:0000313" key="4">
    <source>
        <dbReference type="Proteomes" id="UP000057820"/>
    </source>
</evidence>
<dbReference type="Gene3D" id="3.90.1300.10">
    <property type="entry name" value="Amidase signature (AS) domain"/>
    <property type="match status" value="1"/>
</dbReference>
<dbReference type="AlphaFoldDB" id="A0A0H5NT38"/>
<feature type="region of interest" description="Disordered" evidence="1">
    <location>
        <begin position="492"/>
        <end position="538"/>
    </location>
</feature>
<evidence type="ECO:0000313" key="3">
    <source>
        <dbReference type="EMBL" id="CRY78463.1"/>
    </source>
</evidence>
<sequence>MGAAVGATALPGLAHGVPLPRRPAPRLPDPATVAATDPAMLTALEAASLLQARTLHPVDLLDACLRRSADYDGATNAWIRTYPELAHDQAEQAAQRLAAGDAPLLCGLPIAVKDLYAVAGLPLTASSRVLDGNIAAGDATVWRRLREHGAVLLGHTHTDEFAIMTATPQVGNPWKTDDTAGGSSGGSAAALAARYAPLALGTDTGGSARLPASRCGVSAIKPTFGRCSKYGVIPVMWTRDHPAAMGRTLADAALLLSFMAGADANDPVTGTAPPLPAAGFPFTAPEAAKPLGGRVFGVPVAADRLPAELGRLFTEFLGVVTDLGGELREVRMPAEPEGLATGDAVELGMYHRQWIEQLGLFRPLSAAVVEVGLASLGIPSTDYLQYSRARATYQRAYNRLFDEDGIDALVLPGAATDGMPRSTAAAASILGADHVPVTWANYSGAPALSLPAGRSRVTGLPFGVQLGGRPWGEADLLPLGLAIEAAAPHWRDVPPLRPNPRPLPQVGLGTPGPGPDPTNTDAAAPAFSFIPTTTAAPV</sequence>
<dbReference type="PANTHER" id="PTHR11895">
    <property type="entry name" value="TRANSAMIDASE"/>
    <property type="match status" value="1"/>
</dbReference>
<accession>A0A0H5NT38</accession>
<dbReference type="GO" id="GO:0016740">
    <property type="term" value="F:transferase activity"/>
    <property type="evidence" value="ECO:0007669"/>
    <property type="project" value="UniProtKB-KW"/>
</dbReference>
<dbReference type="KEGG" id="nfr:ERS450000_02940"/>
<protein>
    <submittedName>
        <fullName evidence="3">Glutamyl-tRNA(Gln) amidotransferase subunit A</fullName>
        <ecNumber evidence="3">6.3.5.-</ecNumber>
    </submittedName>
</protein>
<gene>
    <name evidence="3" type="primary">gatA_4</name>
    <name evidence="3" type="ORF">ERS450000_02940</name>
</gene>
<dbReference type="GO" id="GO:0016874">
    <property type="term" value="F:ligase activity"/>
    <property type="evidence" value="ECO:0007669"/>
    <property type="project" value="UniProtKB-KW"/>
</dbReference>
<dbReference type="Pfam" id="PF01425">
    <property type="entry name" value="Amidase"/>
    <property type="match status" value="1"/>
</dbReference>
<evidence type="ECO:0000256" key="1">
    <source>
        <dbReference type="SAM" id="MobiDB-lite"/>
    </source>
</evidence>
<keyword evidence="3" id="KW-0808">Transferase</keyword>
<feature type="domain" description="Amidase" evidence="2">
    <location>
        <begin position="59"/>
        <end position="477"/>
    </location>
</feature>
<name>A0A0H5NT38_NOCFR</name>
<keyword evidence="3" id="KW-0436">Ligase</keyword>
<dbReference type="Proteomes" id="UP000057820">
    <property type="component" value="Chromosome 1"/>
</dbReference>
<proteinExistence type="predicted"/>